<feature type="non-terminal residue" evidence="1">
    <location>
        <position position="117"/>
    </location>
</feature>
<dbReference type="AlphaFoldDB" id="A0A147BL28"/>
<dbReference type="EMBL" id="GEGO01004232">
    <property type="protein sequence ID" value="JAR91172.1"/>
    <property type="molecule type" value="Transcribed_RNA"/>
</dbReference>
<protein>
    <submittedName>
        <fullName evidence="1">Uncharacterized protein</fullName>
    </submittedName>
</protein>
<reference evidence="1" key="1">
    <citation type="journal article" date="2018" name="PLoS Negl. Trop. Dis.">
        <title>Sialome diversity of ticks revealed by RNAseq of single tick salivary glands.</title>
        <authorList>
            <person name="Perner J."/>
            <person name="Kropackova S."/>
            <person name="Kopacek P."/>
            <person name="Ribeiro J.M."/>
        </authorList>
    </citation>
    <scope>NUCLEOTIDE SEQUENCE</scope>
    <source>
        <strain evidence="1">Siblings of single egg batch collected in Ceske Budejovice</strain>
        <tissue evidence="1">Salivary glands</tissue>
    </source>
</reference>
<evidence type="ECO:0000313" key="1">
    <source>
        <dbReference type="EMBL" id="JAR91172.1"/>
    </source>
</evidence>
<name>A0A147BL28_IXORI</name>
<proteinExistence type="predicted"/>
<sequence>IMGHAAAVKCKLQITCSSKGLYGFRSTDEYAVKSIGSAFIDISIDDIVCKGVEVLIMPDSVQPVDILVGRTWTEQPHIAYLRIGNELRIGYRDDLLFCNIELSPPPTKDSLTVSETT</sequence>
<accession>A0A147BL28</accession>
<feature type="non-terminal residue" evidence="1">
    <location>
        <position position="1"/>
    </location>
</feature>
<organism evidence="1">
    <name type="scientific">Ixodes ricinus</name>
    <name type="common">Common tick</name>
    <name type="synonym">Acarus ricinus</name>
    <dbReference type="NCBI Taxonomy" id="34613"/>
    <lineage>
        <taxon>Eukaryota</taxon>
        <taxon>Metazoa</taxon>
        <taxon>Ecdysozoa</taxon>
        <taxon>Arthropoda</taxon>
        <taxon>Chelicerata</taxon>
        <taxon>Arachnida</taxon>
        <taxon>Acari</taxon>
        <taxon>Parasitiformes</taxon>
        <taxon>Ixodida</taxon>
        <taxon>Ixodoidea</taxon>
        <taxon>Ixodidae</taxon>
        <taxon>Ixodinae</taxon>
        <taxon>Ixodes</taxon>
    </lineage>
</organism>